<dbReference type="NCBIfam" id="NF001099">
    <property type="entry name" value="PRK00132.1"/>
    <property type="match status" value="1"/>
</dbReference>
<dbReference type="GO" id="GO:0015935">
    <property type="term" value="C:small ribosomal subunit"/>
    <property type="evidence" value="ECO:0007669"/>
    <property type="project" value="TreeGrafter"/>
</dbReference>
<gene>
    <name evidence="5 8" type="primary">rpsI</name>
    <name evidence="8" type="ORF">MBOT_04140</name>
</gene>
<dbReference type="Gene3D" id="3.30.230.10">
    <property type="match status" value="1"/>
</dbReference>
<dbReference type="Proteomes" id="UP000465361">
    <property type="component" value="Unassembled WGS sequence"/>
</dbReference>
<dbReference type="InterPro" id="IPR014721">
    <property type="entry name" value="Ribsml_uS5_D2-typ_fold_subgr"/>
</dbReference>
<dbReference type="GO" id="GO:0006412">
    <property type="term" value="P:translation"/>
    <property type="evidence" value="ECO:0007669"/>
    <property type="project" value="UniProtKB-UniRule"/>
</dbReference>
<dbReference type="GO" id="GO:0003735">
    <property type="term" value="F:structural constituent of ribosome"/>
    <property type="evidence" value="ECO:0007669"/>
    <property type="project" value="InterPro"/>
</dbReference>
<comment type="similarity">
    <text evidence="1 5 6">Belongs to the universal ribosomal protein uS9 family.</text>
</comment>
<protein>
    <recommendedName>
        <fullName evidence="4 5">Small ribosomal subunit protein uS9</fullName>
    </recommendedName>
</protein>
<keyword evidence="9" id="KW-1185">Reference proteome</keyword>
<sequence length="159" mass="17189">MTAGTETSDAATAETFAAPAPAGSPAESFVFERPIQTVGRRKEAVARVRLVPGSGKFDLDGRSLEDYFPNKVHQQLIKAPLVTVDRLHSFDIFAHLDGGGQSGQAGALRLAIARALIVASPEDRPALKKAGFLTRDSRATERKKYGLKKARKAPQYSKR</sequence>
<dbReference type="AlphaFoldDB" id="A0A7I9XSS1"/>
<dbReference type="InterPro" id="IPR000754">
    <property type="entry name" value="Ribosomal_uS9"/>
</dbReference>
<dbReference type="FunFam" id="3.30.230.10:FF:000001">
    <property type="entry name" value="30S ribosomal protein S9"/>
    <property type="match status" value="1"/>
</dbReference>
<dbReference type="EMBL" id="BLKW01000002">
    <property type="protein sequence ID" value="GFG73049.1"/>
    <property type="molecule type" value="Genomic_DNA"/>
</dbReference>
<reference evidence="8 9" key="1">
    <citation type="journal article" date="2019" name="Emerg. Microbes Infect.">
        <title>Comprehensive subspecies identification of 175 nontuberculous mycobacteria species based on 7547 genomic profiles.</title>
        <authorList>
            <person name="Matsumoto Y."/>
            <person name="Kinjo T."/>
            <person name="Motooka D."/>
            <person name="Nabeya D."/>
            <person name="Jung N."/>
            <person name="Uechi K."/>
            <person name="Horii T."/>
            <person name="Iida T."/>
            <person name="Fujita J."/>
            <person name="Nakamura S."/>
        </authorList>
    </citation>
    <scope>NUCLEOTIDE SEQUENCE [LARGE SCALE GENOMIC DNA]</scope>
    <source>
        <strain evidence="8 9">JCM 17322</strain>
    </source>
</reference>
<evidence type="ECO:0000256" key="1">
    <source>
        <dbReference type="ARBA" id="ARBA00005251"/>
    </source>
</evidence>
<evidence type="ECO:0000256" key="2">
    <source>
        <dbReference type="ARBA" id="ARBA00022980"/>
    </source>
</evidence>
<evidence type="ECO:0000256" key="6">
    <source>
        <dbReference type="RuleBase" id="RU003815"/>
    </source>
</evidence>
<evidence type="ECO:0000256" key="5">
    <source>
        <dbReference type="HAMAP-Rule" id="MF_00532"/>
    </source>
</evidence>
<comment type="caution">
    <text evidence="8">The sequence shown here is derived from an EMBL/GenBank/DDBJ whole genome shotgun (WGS) entry which is preliminary data.</text>
</comment>
<keyword evidence="2 5" id="KW-0689">Ribosomal protein</keyword>
<evidence type="ECO:0000256" key="4">
    <source>
        <dbReference type="ARBA" id="ARBA00035259"/>
    </source>
</evidence>
<name>A0A7I9XSS1_9MYCO</name>
<evidence type="ECO:0000313" key="9">
    <source>
        <dbReference type="Proteomes" id="UP000465361"/>
    </source>
</evidence>
<dbReference type="RefSeq" id="WP_163753747.1">
    <property type="nucleotide sequence ID" value="NZ_BLKW01000002.1"/>
</dbReference>
<proteinExistence type="inferred from homology"/>
<dbReference type="HAMAP" id="MF_00532_B">
    <property type="entry name" value="Ribosomal_uS9_B"/>
    <property type="match status" value="1"/>
</dbReference>
<keyword evidence="3 5" id="KW-0687">Ribonucleoprotein</keyword>
<evidence type="ECO:0000256" key="3">
    <source>
        <dbReference type="ARBA" id="ARBA00023274"/>
    </source>
</evidence>
<dbReference type="InterPro" id="IPR023035">
    <property type="entry name" value="Ribosomal_uS9_bac/plastid"/>
</dbReference>
<evidence type="ECO:0000256" key="7">
    <source>
        <dbReference type="SAM" id="MobiDB-lite"/>
    </source>
</evidence>
<accession>A0A7I9XSS1</accession>
<dbReference type="InterPro" id="IPR020568">
    <property type="entry name" value="Ribosomal_Su5_D2-typ_SF"/>
</dbReference>
<dbReference type="PANTHER" id="PTHR21569">
    <property type="entry name" value="RIBOSOMAL PROTEIN S9"/>
    <property type="match status" value="1"/>
</dbReference>
<dbReference type="PROSITE" id="PS00360">
    <property type="entry name" value="RIBOSOMAL_S9"/>
    <property type="match status" value="1"/>
</dbReference>
<dbReference type="PANTHER" id="PTHR21569:SF1">
    <property type="entry name" value="SMALL RIBOSOMAL SUBUNIT PROTEIN US9M"/>
    <property type="match status" value="1"/>
</dbReference>
<dbReference type="SUPFAM" id="SSF54211">
    <property type="entry name" value="Ribosomal protein S5 domain 2-like"/>
    <property type="match status" value="1"/>
</dbReference>
<evidence type="ECO:0000313" key="8">
    <source>
        <dbReference type="EMBL" id="GFG73049.1"/>
    </source>
</evidence>
<dbReference type="GO" id="GO:0003723">
    <property type="term" value="F:RNA binding"/>
    <property type="evidence" value="ECO:0007669"/>
    <property type="project" value="TreeGrafter"/>
</dbReference>
<dbReference type="Pfam" id="PF00380">
    <property type="entry name" value="Ribosomal_S9"/>
    <property type="match status" value="1"/>
</dbReference>
<dbReference type="InterPro" id="IPR020574">
    <property type="entry name" value="Ribosomal_uS9_CS"/>
</dbReference>
<feature type="region of interest" description="Disordered" evidence="7">
    <location>
        <begin position="1"/>
        <end position="24"/>
    </location>
</feature>
<organism evidence="8 9">
    <name type="scientific">Mycobacterium botniense</name>
    <dbReference type="NCBI Taxonomy" id="84962"/>
    <lineage>
        <taxon>Bacteria</taxon>
        <taxon>Bacillati</taxon>
        <taxon>Actinomycetota</taxon>
        <taxon>Actinomycetes</taxon>
        <taxon>Mycobacteriales</taxon>
        <taxon>Mycobacteriaceae</taxon>
        <taxon>Mycobacterium</taxon>
    </lineage>
</organism>
<dbReference type="GO" id="GO:0005737">
    <property type="term" value="C:cytoplasm"/>
    <property type="evidence" value="ECO:0007669"/>
    <property type="project" value="UniProtKB-ARBA"/>
</dbReference>